<sequence length="322" mass="33728">MKAIICNQYGSVDDLVYGERPDPQPAADEVVIATQAAGVNFPDGLLVKGLYQARPETPFVPGMEAAGTICAVGDKVTGLKVGDRCVATVALGGYAEKLAAAQDSVFKMPDSMQYGEACALMCAWGTSHYALKQRGALKAGETLVVLGAAGATGIGAIQCGKAMGARVIAVASSQAKRDTCLKEGADAALPYDDLKTALKEATGGKGADVVFDPVGGAAFDAASRAMARHGRYLVIGFASGEIPKLPVNIALLKEFSLVGVFWGAFTRHQPRAFADNMRELFAWHQEGKVRPHVEGEWPLAEAPAVLNRILERGAIGKSILVP</sequence>
<protein>
    <submittedName>
        <fullName evidence="2">NADPH:quinone oxidoreductase family protein</fullName>
    </submittedName>
</protein>
<dbReference type="Pfam" id="PF00107">
    <property type="entry name" value="ADH_zinc_N"/>
    <property type="match status" value="1"/>
</dbReference>
<gene>
    <name evidence="2" type="ORF">KY465_13295</name>
</gene>
<dbReference type="InterPro" id="IPR013149">
    <property type="entry name" value="ADH-like_C"/>
</dbReference>
<proteinExistence type="predicted"/>
<dbReference type="PANTHER" id="PTHR43677:SF4">
    <property type="entry name" value="QUINONE OXIDOREDUCTASE-LIKE PROTEIN 2"/>
    <property type="match status" value="1"/>
</dbReference>
<dbReference type="Pfam" id="PF08240">
    <property type="entry name" value="ADH_N"/>
    <property type="match status" value="1"/>
</dbReference>
<dbReference type="Proteomes" id="UP001430804">
    <property type="component" value="Unassembled WGS sequence"/>
</dbReference>
<dbReference type="PANTHER" id="PTHR43677">
    <property type="entry name" value="SHORT-CHAIN DEHYDROGENASE/REDUCTASE"/>
    <property type="match status" value="1"/>
</dbReference>
<evidence type="ECO:0000259" key="1">
    <source>
        <dbReference type="SMART" id="SM00829"/>
    </source>
</evidence>
<dbReference type="InterPro" id="IPR013154">
    <property type="entry name" value="ADH-like_N"/>
</dbReference>
<reference evidence="2" key="1">
    <citation type="submission" date="2021-07" db="EMBL/GenBank/DDBJ databases">
        <title>Pseudohoeflea marina sp. nov. a polyhydroxyalcanoate-producing bacterium.</title>
        <authorList>
            <person name="Zheng W."/>
            <person name="Yu S."/>
            <person name="Huang Y."/>
        </authorList>
    </citation>
    <scope>NUCLEOTIDE SEQUENCE</scope>
    <source>
        <strain evidence="2">DP4N28-3</strain>
    </source>
</reference>
<feature type="domain" description="Enoyl reductase (ER)" evidence="1">
    <location>
        <begin position="10"/>
        <end position="320"/>
    </location>
</feature>
<dbReference type="InterPro" id="IPR020843">
    <property type="entry name" value="ER"/>
</dbReference>
<keyword evidence="3" id="KW-1185">Reference proteome</keyword>
<dbReference type="SMART" id="SM00829">
    <property type="entry name" value="PKS_ER"/>
    <property type="match status" value="1"/>
</dbReference>
<dbReference type="CDD" id="cd08241">
    <property type="entry name" value="QOR1"/>
    <property type="match status" value="1"/>
</dbReference>
<evidence type="ECO:0000313" key="3">
    <source>
        <dbReference type="Proteomes" id="UP001430804"/>
    </source>
</evidence>
<evidence type="ECO:0000313" key="2">
    <source>
        <dbReference type="EMBL" id="MBW3098255.1"/>
    </source>
</evidence>
<accession>A0ABS6WR52</accession>
<organism evidence="2 3">
    <name type="scientific">Pseudohoeflea coraliihabitans</name>
    <dbReference type="NCBI Taxonomy" id="2860393"/>
    <lineage>
        <taxon>Bacteria</taxon>
        <taxon>Pseudomonadati</taxon>
        <taxon>Pseudomonadota</taxon>
        <taxon>Alphaproteobacteria</taxon>
        <taxon>Hyphomicrobiales</taxon>
        <taxon>Rhizobiaceae</taxon>
        <taxon>Pseudohoeflea</taxon>
    </lineage>
</organism>
<dbReference type="EMBL" id="JAHWQX010000003">
    <property type="protein sequence ID" value="MBW3098255.1"/>
    <property type="molecule type" value="Genomic_DNA"/>
</dbReference>
<dbReference type="RefSeq" id="WP_219202170.1">
    <property type="nucleotide sequence ID" value="NZ_JAHWQX010000003.1"/>
</dbReference>
<dbReference type="InterPro" id="IPR051397">
    <property type="entry name" value="Zn-ADH-like_protein"/>
</dbReference>
<comment type="caution">
    <text evidence="2">The sequence shown here is derived from an EMBL/GenBank/DDBJ whole genome shotgun (WGS) entry which is preliminary data.</text>
</comment>
<name>A0ABS6WR52_9HYPH</name>